<feature type="coiled-coil region" evidence="5">
    <location>
        <begin position="381"/>
        <end position="450"/>
    </location>
</feature>
<dbReference type="PANTHER" id="PTHR47969">
    <property type="entry name" value="CHROMOSOME-ASSOCIATED KINESIN KIF4A-RELATED"/>
    <property type="match status" value="1"/>
</dbReference>
<feature type="compositionally biased region" description="Acidic residues" evidence="6">
    <location>
        <begin position="1003"/>
        <end position="1012"/>
    </location>
</feature>
<dbReference type="CDD" id="cd01372">
    <property type="entry name" value="KISc_KIF4"/>
    <property type="match status" value="1"/>
</dbReference>
<dbReference type="PROSITE" id="PS00411">
    <property type="entry name" value="KINESIN_MOTOR_1"/>
    <property type="match status" value="1"/>
</dbReference>
<dbReference type="Pfam" id="PF25764">
    <property type="entry name" value="KIF21A_4th"/>
    <property type="match status" value="1"/>
</dbReference>
<dbReference type="SMART" id="SM00129">
    <property type="entry name" value="KISc"/>
    <property type="match status" value="1"/>
</dbReference>
<evidence type="ECO:0000256" key="6">
    <source>
        <dbReference type="SAM" id="MobiDB-lite"/>
    </source>
</evidence>
<dbReference type="InterPro" id="IPR036961">
    <property type="entry name" value="Kinesin_motor_dom_sf"/>
</dbReference>
<dbReference type="InterPro" id="IPR019821">
    <property type="entry name" value="Kinesin_motor_CS"/>
</dbReference>
<evidence type="ECO:0000256" key="1">
    <source>
        <dbReference type="ARBA" id="ARBA00022741"/>
    </source>
</evidence>
<evidence type="ECO:0000256" key="5">
    <source>
        <dbReference type="SAM" id="Coils"/>
    </source>
</evidence>
<feature type="compositionally biased region" description="Polar residues" evidence="6">
    <location>
        <begin position="1206"/>
        <end position="1222"/>
    </location>
</feature>
<keyword evidence="3 4" id="KW-0505">Motor protein</keyword>
<keyword evidence="5" id="KW-0175">Coiled coil</keyword>
<evidence type="ECO:0000313" key="9">
    <source>
        <dbReference type="Proteomes" id="UP000516437"/>
    </source>
</evidence>
<dbReference type="OrthoDB" id="3176171at2759"/>
<accession>A0A6A1UUX8</accession>
<dbReference type="SUPFAM" id="SSF52540">
    <property type="entry name" value="P-loop containing nucleoside triphosphate hydrolases"/>
    <property type="match status" value="1"/>
</dbReference>
<dbReference type="GO" id="GO:0051231">
    <property type="term" value="P:spindle elongation"/>
    <property type="evidence" value="ECO:0007669"/>
    <property type="project" value="TreeGrafter"/>
</dbReference>
<keyword evidence="1 4" id="KW-0547">Nucleotide-binding</keyword>
<dbReference type="GO" id="GO:0007018">
    <property type="term" value="P:microtubule-based movement"/>
    <property type="evidence" value="ECO:0007669"/>
    <property type="project" value="InterPro"/>
</dbReference>
<reference evidence="8 9" key="1">
    <citation type="journal article" date="2019" name="Plant Biotechnol. J.">
        <title>The red bayberry genome and genetic basis of sex determination.</title>
        <authorList>
            <person name="Jia H.M."/>
            <person name="Jia H.J."/>
            <person name="Cai Q.L."/>
            <person name="Wang Y."/>
            <person name="Zhao H.B."/>
            <person name="Yang W.F."/>
            <person name="Wang G.Y."/>
            <person name="Li Y.H."/>
            <person name="Zhan D.L."/>
            <person name="Shen Y.T."/>
            <person name="Niu Q.F."/>
            <person name="Chang L."/>
            <person name="Qiu J."/>
            <person name="Zhao L."/>
            <person name="Xie H.B."/>
            <person name="Fu W.Y."/>
            <person name="Jin J."/>
            <person name="Li X.W."/>
            <person name="Jiao Y."/>
            <person name="Zhou C.C."/>
            <person name="Tu T."/>
            <person name="Chai C.Y."/>
            <person name="Gao J.L."/>
            <person name="Fan L.J."/>
            <person name="van de Weg E."/>
            <person name="Wang J.Y."/>
            <person name="Gao Z.S."/>
        </authorList>
    </citation>
    <scope>NUCLEOTIDE SEQUENCE [LARGE SCALE GENOMIC DNA]</scope>
    <source>
        <tissue evidence="8">Leaves</tissue>
    </source>
</reference>
<dbReference type="InterPro" id="IPR001752">
    <property type="entry name" value="Kinesin_motor_dom"/>
</dbReference>
<comment type="similarity">
    <text evidence="4">Belongs to the TRAFAC class myosin-kinesin ATPase superfamily. Kinesin family.</text>
</comment>
<dbReference type="GO" id="GO:0008017">
    <property type="term" value="F:microtubule binding"/>
    <property type="evidence" value="ECO:0007669"/>
    <property type="project" value="InterPro"/>
</dbReference>
<dbReference type="PROSITE" id="PS50067">
    <property type="entry name" value="KINESIN_MOTOR_2"/>
    <property type="match status" value="1"/>
</dbReference>
<comment type="caution">
    <text evidence="8">The sequence shown here is derived from an EMBL/GenBank/DDBJ whole genome shotgun (WGS) entry which is preliminary data.</text>
</comment>
<feature type="region of interest" description="Disordered" evidence="6">
    <location>
        <begin position="1155"/>
        <end position="1284"/>
    </location>
</feature>
<dbReference type="InterPro" id="IPR027640">
    <property type="entry name" value="Kinesin-like_fam"/>
</dbReference>
<dbReference type="Proteomes" id="UP000516437">
    <property type="component" value="Chromosome 8"/>
</dbReference>
<feature type="domain" description="Kinesin motor" evidence="7">
    <location>
        <begin position="14"/>
        <end position="373"/>
    </location>
</feature>
<dbReference type="GO" id="GO:0003777">
    <property type="term" value="F:microtubule motor activity"/>
    <property type="evidence" value="ECO:0007669"/>
    <property type="project" value="InterPro"/>
</dbReference>
<dbReference type="GO" id="GO:0005524">
    <property type="term" value="F:ATP binding"/>
    <property type="evidence" value="ECO:0007669"/>
    <property type="project" value="UniProtKB-UniRule"/>
</dbReference>
<dbReference type="GO" id="GO:0005875">
    <property type="term" value="C:microtubule associated complex"/>
    <property type="evidence" value="ECO:0007669"/>
    <property type="project" value="TreeGrafter"/>
</dbReference>
<dbReference type="PRINTS" id="PR00380">
    <property type="entry name" value="KINESINHEAVY"/>
</dbReference>
<proteinExistence type="inferred from homology"/>
<feature type="coiled-coil region" evidence="5">
    <location>
        <begin position="555"/>
        <end position="716"/>
    </location>
</feature>
<protein>
    <submittedName>
        <fullName evidence="8">Chromosome-associated kinesin KIF4</fullName>
    </submittedName>
</protein>
<feature type="compositionally biased region" description="Polar residues" evidence="6">
    <location>
        <begin position="1025"/>
        <end position="1039"/>
    </location>
</feature>
<gene>
    <name evidence="8" type="ORF">CJ030_MR8G020743</name>
</gene>
<dbReference type="InterPro" id="IPR027417">
    <property type="entry name" value="P-loop_NTPase"/>
</dbReference>
<keyword evidence="9" id="KW-1185">Reference proteome</keyword>
<evidence type="ECO:0000256" key="4">
    <source>
        <dbReference type="PROSITE-ProRule" id="PRU00283"/>
    </source>
</evidence>
<dbReference type="PANTHER" id="PTHR47969:SF6">
    <property type="entry name" value="KINESIN-LIKE PROTEIN KIN-4C"/>
    <property type="match status" value="1"/>
</dbReference>
<feature type="region of interest" description="Disordered" evidence="6">
    <location>
        <begin position="997"/>
        <end position="1055"/>
    </location>
</feature>
<feature type="compositionally biased region" description="Basic and acidic residues" evidence="6">
    <location>
        <begin position="1270"/>
        <end position="1284"/>
    </location>
</feature>
<dbReference type="Pfam" id="PF00225">
    <property type="entry name" value="Kinesin"/>
    <property type="match status" value="1"/>
</dbReference>
<organism evidence="8 9">
    <name type="scientific">Morella rubra</name>
    <name type="common">Chinese bayberry</name>
    <dbReference type="NCBI Taxonomy" id="262757"/>
    <lineage>
        <taxon>Eukaryota</taxon>
        <taxon>Viridiplantae</taxon>
        <taxon>Streptophyta</taxon>
        <taxon>Embryophyta</taxon>
        <taxon>Tracheophyta</taxon>
        <taxon>Spermatophyta</taxon>
        <taxon>Magnoliopsida</taxon>
        <taxon>eudicotyledons</taxon>
        <taxon>Gunneridae</taxon>
        <taxon>Pentapetalae</taxon>
        <taxon>rosids</taxon>
        <taxon>fabids</taxon>
        <taxon>Fagales</taxon>
        <taxon>Myricaceae</taxon>
        <taxon>Morella</taxon>
    </lineage>
</organism>
<evidence type="ECO:0000259" key="7">
    <source>
        <dbReference type="PROSITE" id="PS50067"/>
    </source>
</evidence>
<feature type="region of interest" description="Disordered" evidence="6">
    <location>
        <begin position="1110"/>
        <end position="1135"/>
    </location>
</feature>
<evidence type="ECO:0000256" key="3">
    <source>
        <dbReference type="ARBA" id="ARBA00023175"/>
    </source>
</evidence>
<keyword evidence="2 4" id="KW-0067">ATP-binding</keyword>
<evidence type="ECO:0000313" key="8">
    <source>
        <dbReference type="EMBL" id="KAB1203916.1"/>
    </source>
</evidence>
<dbReference type="Gene3D" id="3.40.850.10">
    <property type="entry name" value="Kinesin motor domain"/>
    <property type="match status" value="1"/>
</dbReference>
<dbReference type="GO" id="GO:0007052">
    <property type="term" value="P:mitotic spindle organization"/>
    <property type="evidence" value="ECO:0007669"/>
    <property type="project" value="TreeGrafter"/>
</dbReference>
<feature type="coiled-coil region" evidence="5">
    <location>
        <begin position="819"/>
        <end position="846"/>
    </location>
</feature>
<evidence type="ECO:0000256" key="2">
    <source>
        <dbReference type="ARBA" id="ARBA00022840"/>
    </source>
</evidence>
<name>A0A6A1UUX8_9ROSI</name>
<dbReference type="EMBL" id="RXIC02000026">
    <property type="protein sequence ID" value="KAB1203916.1"/>
    <property type="molecule type" value="Genomic_DNA"/>
</dbReference>
<sequence>MENLEVKNVDSSQCVQVAVNIRPLITSELLIGCTDCISVSPGEPQVQIGSHSFTYDYVYGGMASPCSALYDDCVAPLVDALFRGYNATVLAYGQTGSGKTYTMGTNYTGEGSSGGIIPKVMESIFRRVETMKVSTEFLIRVSFIEIFKEEVFDLLDPNSLFFSKAEGASLAKPTVPARVPIQIRETVNGGITLAGVTESEVRTKEEMATYLSRGSQSRATGSTNMNSQSSRSHAIFTITMEQKKIAHLPAGAINDDIGDDILCAKLHLVDLAGSERAKRTGADGMRFKEGIHINKGLLALGNVISALGDEKKRRDGGHVPYRFSWRKQQNSYDCLETYVENLLHTTEACVSPADTNAEETLNTLKYANRARNIQNKAVINRDPVTAQIQRMRSQIEQLQAELLFYRGDASAPLEELQILKHKISLLEASNAELQRELQERRVTCEHLTKRALDSQVLSNLFFVEKDNLIIKIESARNGKSWDEIDSSSNQDFDLVKNYVLKIQELEGELLRMKNLNKSKHGQFVDCVDSDDDGFCSKNVLFPCNNGYPSDYETKAVDLSDEIEDDEKELEHSSLQEKLDIELKELDKKLEQKQAEMKRFASVDTSVLKQHYEKKVQELEHEKKSLLKEIEELRCNLANISSTSDDGAQKLKEDYLHKLNILEAQVSELKKKQDAQAQLLRQKQKSDEAAKRLQDEIQRIKSQKVQLQHKIKQESEQFRAWKASREKEVLQLKKEGRRNEYEMHKLLALNQRQKMVLQRKTEEASMATKRLKELLESRKASSRETSSAGNSHGAGIQALMQMIEHELEVTIRVHEVRVEYERQIEERARMAKEVAKLKEEADLLRQSNLSGGPETMSPGARNSRIFALENMLATSSSTLVSMASQLSEAEERERGFSGKGRWNQVRSLADAKNIMNYLFNLASSSRCSVRDIVVACREKDSEIRGLKEKNSALKKYSMRSAADYGMPDLNNGGHKYDLRKQDHRSSIILLEDMDTAESDHSDSEFEGTDDDWVESEKRRVRKRNSRTGGRTSVAPNQLDPNDSESLKSGGSGDGIVDETSNTASDVCCSCSRYSSCKTTKCKCLAAGGSCGMSCGCVPTKCTNRGSVLNKEMDESPESESVEGNGSGSGSEETEKSRILASHGAMLLQSALVEKPAAGTDDENAPKRKPLSDIGNKLGKPNAPKPNPRKKWRKSSILLVSGPPPSSQPENTGAPQKPDNNSVNDPDIPLKLPRAMRSAASNSGNLLRERNASQSDAAVNKESVVLAPASPDRQKSTSEEKENNGR</sequence>
<feature type="binding site" evidence="4">
    <location>
        <begin position="93"/>
        <end position="100"/>
    </location>
    <ligand>
        <name>ATP</name>
        <dbReference type="ChEBI" id="CHEBI:30616"/>
    </ligand>
</feature>